<dbReference type="Proteomes" id="UP000198432">
    <property type="component" value="Unassembled WGS sequence"/>
</dbReference>
<accession>A0A239D480</accession>
<dbReference type="AlphaFoldDB" id="A0A239D480"/>
<dbReference type="EMBL" id="FZOQ01000004">
    <property type="protein sequence ID" value="SNS26644.1"/>
    <property type="molecule type" value="Genomic_DNA"/>
</dbReference>
<organism evidence="1 2">
    <name type="scientific">Pontibacter ummariensis</name>
    <dbReference type="NCBI Taxonomy" id="1610492"/>
    <lineage>
        <taxon>Bacteria</taxon>
        <taxon>Pseudomonadati</taxon>
        <taxon>Bacteroidota</taxon>
        <taxon>Cytophagia</taxon>
        <taxon>Cytophagales</taxon>
        <taxon>Hymenobacteraceae</taxon>
        <taxon>Pontibacter</taxon>
    </lineage>
</organism>
<evidence type="ECO:0000313" key="1">
    <source>
        <dbReference type="EMBL" id="SNS26644.1"/>
    </source>
</evidence>
<sequence>MLKKRNKETIRQLLDKVLPQLATHLNNNLTEIIPLFHDYKLERVVDIWTRGPEADPDEEISVENGNVQQIGLRLRLEGFTRAGAHSFDMSKDLILKLDTDKYEVAPDKYKVWLEKDYEEAWTQQELERVAEKWCNELIEEITQRLENMD</sequence>
<gene>
    <name evidence="1" type="ORF">SAMN06296052_10425</name>
</gene>
<dbReference type="RefSeq" id="WP_245842319.1">
    <property type="nucleotide sequence ID" value="NZ_FZOQ01000004.1"/>
</dbReference>
<name>A0A239D480_9BACT</name>
<reference evidence="2" key="1">
    <citation type="submission" date="2017-06" db="EMBL/GenBank/DDBJ databases">
        <authorList>
            <person name="Varghese N."/>
            <person name="Submissions S."/>
        </authorList>
    </citation>
    <scope>NUCLEOTIDE SEQUENCE [LARGE SCALE GENOMIC DNA]</scope>
    <source>
        <strain evidence="2">NKM1</strain>
    </source>
</reference>
<proteinExistence type="predicted"/>
<keyword evidence="2" id="KW-1185">Reference proteome</keyword>
<evidence type="ECO:0000313" key="2">
    <source>
        <dbReference type="Proteomes" id="UP000198432"/>
    </source>
</evidence>
<protein>
    <submittedName>
        <fullName evidence="1">Uncharacterized protein</fullName>
    </submittedName>
</protein>